<keyword evidence="4" id="KW-1185">Reference proteome</keyword>
<accession>A0ABW6EPA9</accession>
<keyword evidence="2" id="KW-0812">Transmembrane</keyword>
<gene>
    <name evidence="3" type="ORF">ACFWSS_30005</name>
</gene>
<evidence type="ECO:0000313" key="4">
    <source>
        <dbReference type="Proteomes" id="UP001598251"/>
    </source>
</evidence>
<feature type="transmembrane region" description="Helical" evidence="2">
    <location>
        <begin position="46"/>
        <end position="65"/>
    </location>
</feature>
<name>A0ABW6EPA9_9ACTN</name>
<feature type="transmembrane region" description="Helical" evidence="2">
    <location>
        <begin position="289"/>
        <end position="309"/>
    </location>
</feature>
<feature type="transmembrane region" description="Helical" evidence="2">
    <location>
        <begin position="210"/>
        <end position="234"/>
    </location>
</feature>
<evidence type="ECO:0008006" key="5">
    <source>
        <dbReference type="Google" id="ProtNLM"/>
    </source>
</evidence>
<protein>
    <recommendedName>
        <fullName evidence="5">LigA protein</fullName>
    </recommendedName>
</protein>
<feature type="region of interest" description="Disordered" evidence="1">
    <location>
        <begin position="1"/>
        <end position="37"/>
    </location>
</feature>
<feature type="transmembrane region" description="Helical" evidence="2">
    <location>
        <begin position="85"/>
        <end position="107"/>
    </location>
</feature>
<dbReference type="Proteomes" id="UP001598251">
    <property type="component" value="Unassembled WGS sequence"/>
</dbReference>
<feature type="compositionally biased region" description="Basic and acidic residues" evidence="1">
    <location>
        <begin position="13"/>
        <end position="28"/>
    </location>
</feature>
<evidence type="ECO:0000313" key="3">
    <source>
        <dbReference type="EMBL" id="MFD4217111.1"/>
    </source>
</evidence>
<dbReference type="RefSeq" id="WP_382828404.1">
    <property type="nucleotide sequence ID" value="NZ_JBHXLY010000023.1"/>
</dbReference>
<dbReference type="EMBL" id="JBHXOF010000026">
    <property type="protein sequence ID" value="MFD4217111.1"/>
    <property type="molecule type" value="Genomic_DNA"/>
</dbReference>
<comment type="caution">
    <text evidence="3">The sequence shown here is derived from an EMBL/GenBank/DDBJ whole genome shotgun (WGS) entry which is preliminary data.</text>
</comment>
<feature type="transmembrane region" description="Helical" evidence="2">
    <location>
        <begin position="254"/>
        <end position="277"/>
    </location>
</feature>
<feature type="transmembrane region" description="Helical" evidence="2">
    <location>
        <begin position="119"/>
        <end position="144"/>
    </location>
</feature>
<feature type="transmembrane region" description="Helical" evidence="2">
    <location>
        <begin position="329"/>
        <end position="348"/>
    </location>
</feature>
<reference evidence="3 4" key="1">
    <citation type="submission" date="2024-09" db="EMBL/GenBank/DDBJ databases">
        <title>The Natural Products Discovery Center: Release of the First 8490 Sequenced Strains for Exploring Actinobacteria Biosynthetic Diversity.</title>
        <authorList>
            <person name="Kalkreuter E."/>
            <person name="Kautsar S.A."/>
            <person name="Yang D."/>
            <person name="Bader C.D."/>
            <person name="Teijaro C.N."/>
            <person name="Fluegel L."/>
            <person name="Davis C.M."/>
            <person name="Simpson J.R."/>
            <person name="Lauterbach L."/>
            <person name="Steele A.D."/>
            <person name="Gui C."/>
            <person name="Meng S."/>
            <person name="Li G."/>
            <person name="Viehrig K."/>
            <person name="Ye F."/>
            <person name="Su P."/>
            <person name="Kiefer A.F."/>
            <person name="Nichols A."/>
            <person name="Cepeda A.J."/>
            <person name="Yan W."/>
            <person name="Fan B."/>
            <person name="Jiang Y."/>
            <person name="Adhikari A."/>
            <person name="Zheng C.-J."/>
            <person name="Schuster L."/>
            <person name="Cowan T.M."/>
            <person name="Smanski M.J."/>
            <person name="Chevrette M.G."/>
            <person name="De Carvalho L.P.S."/>
            <person name="Shen B."/>
        </authorList>
    </citation>
    <scope>NUCLEOTIDE SEQUENCE [LARGE SCALE GENOMIC DNA]</scope>
    <source>
        <strain evidence="3 4">NPDC058546</strain>
    </source>
</reference>
<keyword evidence="2" id="KW-0472">Membrane</keyword>
<proteinExistence type="predicted"/>
<feature type="transmembrane region" description="Helical" evidence="2">
    <location>
        <begin position="164"/>
        <end position="189"/>
    </location>
</feature>
<organism evidence="3 4">
    <name type="scientific">Streptomyces sindenensis</name>
    <dbReference type="NCBI Taxonomy" id="67363"/>
    <lineage>
        <taxon>Bacteria</taxon>
        <taxon>Bacillati</taxon>
        <taxon>Actinomycetota</taxon>
        <taxon>Actinomycetes</taxon>
        <taxon>Kitasatosporales</taxon>
        <taxon>Streptomycetaceae</taxon>
        <taxon>Streptomyces</taxon>
    </lineage>
</organism>
<sequence>MTANPRTGTDAPPEERTGTDAPPEERTGTDAPSGAPPYRVGRARSVLRVVAIASCLPYIGLKTAWMAGSRLGIPDGSPLLDGGTALAVANGATVLMDGGVVVLALLLTRPWGLRVPAWLLVLPMWVASGLLLPIMTAYPVQLVVRLLGGGGPVGEGRSETFLETWVFGVVYGGFIVQGLALGSLFALYARERWGHLWRGRLRDLPATPTAPALRATAVAAASATLVPGVTHLLWATGSTAGLEPARAADRTSDFYVLEAVSLLFVVVTAVGGLLLAFRRTGGLSLRLPLVLAWCGSAQMACWGGWLSLAGLMGAGDAADRPTAATTVTYAVQMLAGALVVTLGAYFLAERAAASALSARGELDESRGS</sequence>
<evidence type="ECO:0000256" key="1">
    <source>
        <dbReference type="SAM" id="MobiDB-lite"/>
    </source>
</evidence>
<keyword evidence="2" id="KW-1133">Transmembrane helix</keyword>
<evidence type="ECO:0000256" key="2">
    <source>
        <dbReference type="SAM" id="Phobius"/>
    </source>
</evidence>